<dbReference type="EMBL" id="CAJVPQ010004767">
    <property type="protein sequence ID" value="CAG8657977.1"/>
    <property type="molecule type" value="Genomic_DNA"/>
</dbReference>
<dbReference type="Gene3D" id="1.10.510.10">
    <property type="entry name" value="Transferase(Phosphotransferase) domain 1"/>
    <property type="match status" value="1"/>
</dbReference>
<keyword evidence="2" id="KW-1185">Reference proteome</keyword>
<evidence type="ECO:0000313" key="1">
    <source>
        <dbReference type="EMBL" id="CAG8657977.1"/>
    </source>
</evidence>
<dbReference type="OrthoDB" id="2339265at2759"/>
<reference evidence="1" key="1">
    <citation type="submission" date="2021-06" db="EMBL/GenBank/DDBJ databases">
        <authorList>
            <person name="Kallberg Y."/>
            <person name="Tangrot J."/>
            <person name="Rosling A."/>
        </authorList>
    </citation>
    <scope>NUCLEOTIDE SEQUENCE</scope>
    <source>
        <strain evidence="1">UK204</strain>
    </source>
</reference>
<accession>A0A9N9H9W5</accession>
<protein>
    <submittedName>
        <fullName evidence="1">8444_t:CDS:1</fullName>
    </submittedName>
</protein>
<dbReference type="InterPro" id="IPR011009">
    <property type="entry name" value="Kinase-like_dom_sf"/>
</dbReference>
<sequence length="277" mass="32562">MPVILEVKNDNADNAFKQACKYYWRLIQSLEEGYTQKTHLSCLLLCLNTSHLRIANAFYNRNYLIEGLTKISLDCFKSIEPKRIQIIGRILLALKKALLDDECEMSFKYEEKLTENKFVYVVETINNDCSDIPKLLVVKFVTSYGLDVYKSYADKDIASKVYGYKNINCDWKIVTMEYLSDYKLLIDLSLETNQKIELQKKIKNAVQKMHSERLIYDDLWECNILYKKKEEKNGDGNIQVKIIDFNWGEKEEVVRYPPRLNPIISWPLDIKINQPIK</sequence>
<comment type="caution">
    <text evidence="1">The sequence shown here is derived from an EMBL/GenBank/DDBJ whole genome shotgun (WGS) entry which is preliminary data.</text>
</comment>
<organism evidence="1 2">
    <name type="scientific">Funneliformis caledonium</name>
    <dbReference type="NCBI Taxonomy" id="1117310"/>
    <lineage>
        <taxon>Eukaryota</taxon>
        <taxon>Fungi</taxon>
        <taxon>Fungi incertae sedis</taxon>
        <taxon>Mucoromycota</taxon>
        <taxon>Glomeromycotina</taxon>
        <taxon>Glomeromycetes</taxon>
        <taxon>Glomerales</taxon>
        <taxon>Glomeraceae</taxon>
        <taxon>Funneliformis</taxon>
    </lineage>
</organism>
<dbReference type="AlphaFoldDB" id="A0A9N9H9W5"/>
<gene>
    <name evidence="1" type="ORF">FCALED_LOCUS11404</name>
</gene>
<name>A0A9N9H9W5_9GLOM</name>
<evidence type="ECO:0000313" key="2">
    <source>
        <dbReference type="Proteomes" id="UP000789570"/>
    </source>
</evidence>
<dbReference type="Proteomes" id="UP000789570">
    <property type="component" value="Unassembled WGS sequence"/>
</dbReference>
<proteinExistence type="predicted"/>
<dbReference type="SUPFAM" id="SSF56112">
    <property type="entry name" value="Protein kinase-like (PK-like)"/>
    <property type="match status" value="1"/>
</dbReference>